<sequence>MLGKIGRSWGMAGFSGCLWEMSWGRANVNTGEGEEKAAPAGIRSGTSPVRLNRFSQPDGYFLFSFCAQKSKSCLIET</sequence>
<organism evidence="1 2">
    <name type="scientific">Polyplax serrata</name>
    <name type="common">Common mouse louse</name>
    <dbReference type="NCBI Taxonomy" id="468196"/>
    <lineage>
        <taxon>Eukaryota</taxon>
        <taxon>Metazoa</taxon>
        <taxon>Ecdysozoa</taxon>
        <taxon>Arthropoda</taxon>
        <taxon>Hexapoda</taxon>
        <taxon>Insecta</taxon>
        <taxon>Pterygota</taxon>
        <taxon>Neoptera</taxon>
        <taxon>Paraneoptera</taxon>
        <taxon>Psocodea</taxon>
        <taxon>Troctomorpha</taxon>
        <taxon>Phthiraptera</taxon>
        <taxon>Anoplura</taxon>
        <taxon>Polyplacidae</taxon>
        <taxon>Polyplax</taxon>
    </lineage>
</organism>
<comment type="caution">
    <text evidence="1">The sequence shown here is derived from an EMBL/GenBank/DDBJ whole genome shotgun (WGS) entry which is preliminary data.</text>
</comment>
<evidence type="ECO:0000313" key="2">
    <source>
        <dbReference type="Proteomes" id="UP001372834"/>
    </source>
</evidence>
<dbReference type="Proteomes" id="UP001372834">
    <property type="component" value="Unassembled WGS sequence"/>
</dbReference>
<gene>
    <name evidence="1" type="ORF">RUM43_003338</name>
</gene>
<accession>A0AAN8P226</accession>
<dbReference type="EMBL" id="JAWJWE010000036">
    <property type="protein sequence ID" value="KAK6629521.1"/>
    <property type="molecule type" value="Genomic_DNA"/>
</dbReference>
<reference evidence="1 2" key="1">
    <citation type="submission" date="2023-10" db="EMBL/GenBank/DDBJ databases">
        <title>Genomes of two closely related lineages of the louse Polyplax serrata with different host specificities.</title>
        <authorList>
            <person name="Martinu J."/>
            <person name="Tarabai H."/>
            <person name="Stefka J."/>
            <person name="Hypsa V."/>
        </authorList>
    </citation>
    <scope>NUCLEOTIDE SEQUENCE [LARGE SCALE GENOMIC DNA]</scope>
    <source>
        <strain evidence="1">HR10_N</strain>
    </source>
</reference>
<protein>
    <submittedName>
        <fullName evidence="1">Uncharacterized protein</fullName>
    </submittedName>
</protein>
<evidence type="ECO:0000313" key="1">
    <source>
        <dbReference type="EMBL" id="KAK6629521.1"/>
    </source>
</evidence>
<dbReference type="AlphaFoldDB" id="A0AAN8P226"/>
<name>A0AAN8P226_POLSC</name>
<proteinExistence type="predicted"/>